<reference evidence="2 3" key="1">
    <citation type="journal article" date="2014" name="PLoS Genet.">
        <title>Phylogenetically driven sequencing of extremely halophilic archaea reveals strategies for static and dynamic osmo-response.</title>
        <authorList>
            <person name="Becker E.A."/>
            <person name="Seitzer P.M."/>
            <person name="Tritt A."/>
            <person name="Larsen D."/>
            <person name="Krusor M."/>
            <person name="Yao A.I."/>
            <person name="Wu D."/>
            <person name="Madern D."/>
            <person name="Eisen J.A."/>
            <person name="Darling A.E."/>
            <person name="Facciotti M.T."/>
        </authorList>
    </citation>
    <scope>NUCLEOTIDE SEQUENCE [LARGE SCALE GENOMIC DNA]</scope>
    <source>
        <strain evidence="2 3">JCM 10478</strain>
    </source>
</reference>
<evidence type="ECO:0000256" key="1">
    <source>
        <dbReference type="SAM" id="MobiDB-lite"/>
    </source>
</evidence>
<gene>
    <name evidence="2" type="ORF">C489_05963</name>
</gene>
<dbReference type="STRING" id="1227496.C489_05963"/>
<organism evidence="2 3">
    <name type="scientific">Natrinema versiforme JCM 10478</name>
    <dbReference type="NCBI Taxonomy" id="1227496"/>
    <lineage>
        <taxon>Archaea</taxon>
        <taxon>Methanobacteriati</taxon>
        <taxon>Methanobacteriota</taxon>
        <taxon>Stenosarchaea group</taxon>
        <taxon>Halobacteria</taxon>
        <taxon>Halobacteriales</taxon>
        <taxon>Natrialbaceae</taxon>
        <taxon>Natrinema</taxon>
    </lineage>
</organism>
<dbReference type="AlphaFoldDB" id="L9Y7H0"/>
<proteinExistence type="predicted"/>
<feature type="compositionally biased region" description="Basic and acidic residues" evidence="1">
    <location>
        <begin position="143"/>
        <end position="161"/>
    </location>
</feature>
<dbReference type="Proteomes" id="UP000011632">
    <property type="component" value="Unassembled WGS sequence"/>
</dbReference>
<keyword evidence="3" id="KW-1185">Reference proteome</keyword>
<dbReference type="PATRIC" id="fig|1227496.3.peg.1202"/>
<evidence type="ECO:0000313" key="2">
    <source>
        <dbReference type="EMBL" id="ELY68888.1"/>
    </source>
</evidence>
<accession>L9Y7H0</accession>
<comment type="caution">
    <text evidence="2">The sequence shown here is derived from an EMBL/GenBank/DDBJ whole genome shotgun (WGS) entry which is preliminary data.</text>
</comment>
<evidence type="ECO:0000313" key="3">
    <source>
        <dbReference type="Proteomes" id="UP000011632"/>
    </source>
</evidence>
<name>L9Y7H0_9EURY</name>
<protein>
    <submittedName>
        <fullName evidence="2">Uncharacterized protein</fullName>
    </submittedName>
</protein>
<feature type="region of interest" description="Disordered" evidence="1">
    <location>
        <begin position="143"/>
        <end position="174"/>
    </location>
</feature>
<dbReference type="EMBL" id="AOID01000019">
    <property type="protein sequence ID" value="ELY68888.1"/>
    <property type="molecule type" value="Genomic_DNA"/>
</dbReference>
<sequence>MNLESENGEWSLTKVDDVDPHEYVTQRENGAFDIEGTPIMVLGDGPTRSESDRLCAVHVVDIDPEVDDTSTVSPHDLLHCVYWVRPSNGGTRHDFGIVDTENMIQAVAMELNEDPDMNILWKNDHDEKFAGHVLSALRTKFGDDRIQPDGETREDALERAQNDGADESDDPDGWPYYDQLPDDVGRCSVAGRQHKATDVYKTDDGALECSLCNGVIR</sequence>
<dbReference type="RefSeq" id="WP_006430250.1">
    <property type="nucleotide sequence ID" value="NZ_AOID01000019.1"/>
</dbReference>